<dbReference type="GO" id="GO:0006636">
    <property type="term" value="P:unsaturated fatty acid biosynthetic process"/>
    <property type="evidence" value="ECO:0007669"/>
    <property type="project" value="TreeGrafter"/>
</dbReference>
<keyword evidence="5" id="KW-0276">Fatty acid metabolism</keyword>
<name>A0A7R9HUF3_9NEOP</name>
<evidence type="ECO:0000256" key="13">
    <source>
        <dbReference type="SAM" id="MobiDB-lite"/>
    </source>
</evidence>
<keyword evidence="7 12" id="KW-0560">Oxidoreductase</keyword>
<keyword evidence="4 12" id="KW-0812">Transmembrane</keyword>
<dbReference type="PANTHER" id="PTHR11351">
    <property type="entry name" value="ACYL-COA DESATURASE"/>
    <property type="match status" value="1"/>
</dbReference>
<evidence type="ECO:0000256" key="1">
    <source>
        <dbReference type="ARBA" id="ARBA00004141"/>
    </source>
</evidence>
<evidence type="ECO:0000256" key="4">
    <source>
        <dbReference type="ARBA" id="ARBA00022692"/>
    </source>
</evidence>
<evidence type="ECO:0000256" key="9">
    <source>
        <dbReference type="ARBA" id="ARBA00023098"/>
    </source>
</evidence>
<keyword evidence="9" id="KW-0443">Lipid metabolism</keyword>
<dbReference type="GO" id="GO:0005506">
    <property type="term" value="F:iron ion binding"/>
    <property type="evidence" value="ECO:0007669"/>
    <property type="project" value="TreeGrafter"/>
</dbReference>
<evidence type="ECO:0000256" key="12">
    <source>
        <dbReference type="RuleBase" id="RU000581"/>
    </source>
</evidence>
<dbReference type="EMBL" id="OB796175">
    <property type="protein sequence ID" value="CAD7433149.1"/>
    <property type="molecule type" value="Genomic_DNA"/>
</dbReference>
<evidence type="ECO:0000256" key="3">
    <source>
        <dbReference type="ARBA" id="ARBA00022516"/>
    </source>
</evidence>
<reference evidence="16" key="1">
    <citation type="submission" date="2020-11" db="EMBL/GenBank/DDBJ databases">
        <authorList>
            <person name="Tran Van P."/>
        </authorList>
    </citation>
    <scope>NUCLEOTIDE SEQUENCE</scope>
</reference>
<keyword evidence="8" id="KW-0408">Iron</keyword>
<keyword evidence="3 12" id="KW-0444">Lipid biosynthesis</keyword>
<evidence type="ECO:0000256" key="7">
    <source>
        <dbReference type="ARBA" id="ARBA00023002"/>
    </source>
</evidence>
<dbReference type="Pfam" id="PF00487">
    <property type="entry name" value="FA_desaturase"/>
    <property type="match status" value="1"/>
</dbReference>
<evidence type="ECO:0000256" key="5">
    <source>
        <dbReference type="ARBA" id="ARBA00022832"/>
    </source>
</evidence>
<evidence type="ECO:0000256" key="10">
    <source>
        <dbReference type="ARBA" id="ARBA00023136"/>
    </source>
</evidence>
<evidence type="ECO:0000256" key="6">
    <source>
        <dbReference type="ARBA" id="ARBA00022989"/>
    </source>
</evidence>
<dbReference type="CDD" id="cd03505">
    <property type="entry name" value="Delta9-FADS-like"/>
    <property type="match status" value="1"/>
</dbReference>
<dbReference type="GO" id="GO:0005789">
    <property type="term" value="C:endoplasmic reticulum membrane"/>
    <property type="evidence" value="ECO:0007669"/>
    <property type="project" value="TreeGrafter"/>
</dbReference>
<organism evidence="16">
    <name type="scientific">Timema monikensis</name>
    <dbReference type="NCBI Taxonomy" id="170555"/>
    <lineage>
        <taxon>Eukaryota</taxon>
        <taxon>Metazoa</taxon>
        <taxon>Ecdysozoa</taxon>
        <taxon>Arthropoda</taxon>
        <taxon>Hexapoda</taxon>
        <taxon>Insecta</taxon>
        <taxon>Pterygota</taxon>
        <taxon>Neoptera</taxon>
        <taxon>Polyneoptera</taxon>
        <taxon>Phasmatodea</taxon>
        <taxon>Timematodea</taxon>
        <taxon>Timematoidea</taxon>
        <taxon>Timematidae</taxon>
        <taxon>Timema</taxon>
    </lineage>
</organism>
<keyword evidence="10 14" id="KW-0472">Membrane</keyword>
<evidence type="ECO:0000256" key="14">
    <source>
        <dbReference type="SAM" id="Phobius"/>
    </source>
</evidence>
<feature type="region of interest" description="Disordered" evidence="13">
    <location>
        <begin position="436"/>
        <end position="455"/>
    </location>
</feature>
<comment type="similarity">
    <text evidence="2 12">Belongs to the fatty acid desaturase type 1 family.</text>
</comment>
<dbReference type="InterPro" id="IPR015876">
    <property type="entry name" value="Acyl-CoA_DS"/>
</dbReference>
<feature type="domain" description="Fatty acid desaturase" evidence="15">
    <location>
        <begin position="180"/>
        <end position="381"/>
    </location>
</feature>
<accession>A0A7R9HUF3</accession>
<comment type="cofactor">
    <cofactor evidence="12">
        <name>Fe(2+)</name>
        <dbReference type="ChEBI" id="CHEBI:29033"/>
    </cofactor>
</comment>
<sequence length="476" mass="55114">MELSGKSQWADWSTSCCPHSQLKLEGVDHETNYQQVACETNYQQVACGTNYQQVACETNYQQVACETNYQQVARETNYQQVACETNYQQVACETNYQQVACGTNYQQVACETNYQQVACETNYQQVARETNYQQVACETNYQQVARGTNYQQVPMKLTFSGQRSLVRSSESPESLCETVAFLVVYSSGFGITAGAHRLWSHRAYKARWPLKLLLIVLFTVSGQRHVYAWALDHRVHHKFSETDADPHNAKRGFLFSHVGWLVLTPHPDVVAKRALVDMSDLEEDMFVVWHKRLYVPLFAIFVLAVPVLVPWYFWDETLWNCFFVMFNSRFCITLNIAFFVNSVAHMWGNRPYDKSISPVENLAVSLAALGEGWHNYHHVFPWDYKTAELGDYTFNLTTAFIDMFAKIGWAYDLKTVSPDMVKRRVERSGDGSHELWGWGDKDMSEEDRREFEEEDSRWFEEEETVVRNAADKHKVL</sequence>
<evidence type="ECO:0000256" key="8">
    <source>
        <dbReference type="ARBA" id="ARBA00023004"/>
    </source>
</evidence>
<dbReference type="PRINTS" id="PR00075">
    <property type="entry name" value="FACDDSATRASE"/>
</dbReference>
<dbReference type="InterPro" id="IPR005804">
    <property type="entry name" value="FA_desaturase_dom"/>
</dbReference>
<evidence type="ECO:0000256" key="2">
    <source>
        <dbReference type="ARBA" id="ARBA00009295"/>
    </source>
</evidence>
<feature type="transmembrane region" description="Helical" evidence="14">
    <location>
        <begin position="293"/>
        <end position="314"/>
    </location>
</feature>
<proteinExistence type="inferred from homology"/>
<evidence type="ECO:0000256" key="11">
    <source>
        <dbReference type="ARBA" id="ARBA00023160"/>
    </source>
</evidence>
<gene>
    <name evidence="16" type="ORF">TMSB3V08_LOCUS9835</name>
</gene>
<keyword evidence="11 12" id="KW-0275">Fatty acid biosynthesis</keyword>
<feature type="transmembrane region" description="Helical" evidence="14">
    <location>
        <begin position="326"/>
        <end position="347"/>
    </location>
</feature>
<comment type="domain">
    <text evidence="12">The histidine box domains are involved in binding the catalytic metal ions.</text>
</comment>
<evidence type="ECO:0000259" key="15">
    <source>
        <dbReference type="Pfam" id="PF00487"/>
    </source>
</evidence>
<comment type="subcellular location">
    <subcellularLocation>
        <location evidence="1">Membrane</location>
        <topology evidence="1">Multi-pass membrane protein</topology>
    </subcellularLocation>
</comment>
<dbReference type="AlphaFoldDB" id="A0A7R9HUF3"/>
<evidence type="ECO:0000313" key="16">
    <source>
        <dbReference type="EMBL" id="CAD7433149.1"/>
    </source>
</evidence>
<dbReference type="PANTHER" id="PTHR11351:SF61">
    <property type="entry name" value="RH14937P"/>
    <property type="match status" value="1"/>
</dbReference>
<dbReference type="GO" id="GO:0004768">
    <property type="term" value="F:stearoyl-CoA 9-desaturase activity"/>
    <property type="evidence" value="ECO:0007669"/>
    <property type="project" value="TreeGrafter"/>
</dbReference>
<keyword evidence="6 14" id="KW-1133">Transmembrane helix</keyword>
<protein>
    <recommendedName>
        <fullName evidence="15">Fatty acid desaturase domain-containing protein</fullName>
    </recommendedName>
</protein>